<keyword evidence="2" id="KW-1185">Reference proteome</keyword>
<dbReference type="Proteomes" id="UP001054945">
    <property type="component" value="Unassembled WGS sequence"/>
</dbReference>
<name>A0AAV4XDN3_CAEEX</name>
<evidence type="ECO:0000313" key="2">
    <source>
        <dbReference type="Proteomes" id="UP001054945"/>
    </source>
</evidence>
<accession>A0AAV4XDN3</accession>
<evidence type="ECO:0000313" key="1">
    <source>
        <dbReference type="EMBL" id="GIY91894.1"/>
    </source>
</evidence>
<reference evidence="1 2" key="1">
    <citation type="submission" date="2021-06" db="EMBL/GenBank/DDBJ databases">
        <title>Caerostris extrusa draft genome.</title>
        <authorList>
            <person name="Kono N."/>
            <person name="Arakawa K."/>
        </authorList>
    </citation>
    <scope>NUCLEOTIDE SEQUENCE [LARGE SCALE GENOMIC DNA]</scope>
</reference>
<organism evidence="1 2">
    <name type="scientific">Caerostris extrusa</name>
    <name type="common">Bark spider</name>
    <name type="synonym">Caerostris bankana</name>
    <dbReference type="NCBI Taxonomy" id="172846"/>
    <lineage>
        <taxon>Eukaryota</taxon>
        <taxon>Metazoa</taxon>
        <taxon>Ecdysozoa</taxon>
        <taxon>Arthropoda</taxon>
        <taxon>Chelicerata</taxon>
        <taxon>Arachnida</taxon>
        <taxon>Araneae</taxon>
        <taxon>Araneomorphae</taxon>
        <taxon>Entelegynae</taxon>
        <taxon>Araneoidea</taxon>
        <taxon>Araneidae</taxon>
        <taxon>Caerostris</taxon>
    </lineage>
</organism>
<protein>
    <submittedName>
        <fullName evidence="1">Uncharacterized protein</fullName>
    </submittedName>
</protein>
<dbReference type="AlphaFoldDB" id="A0AAV4XDN3"/>
<gene>
    <name evidence="1" type="ORF">CEXT_434651</name>
</gene>
<comment type="caution">
    <text evidence="1">The sequence shown here is derived from an EMBL/GenBank/DDBJ whole genome shotgun (WGS) entry which is preliminary data.</text>
</comment>
<dbReference type="EMBL" id="BPLR01000065">
    <property type="protein sequence ID" value="GIY91894.1"/>
    <property type="molecule type" value="Genomic_DNA"/>
</dbReference>
<proteinExistence type="predicted"/>
<sequence>MHIPVVGSILPSVSYIWKMAIEKPKYKLHPGKFKTKNQNLRKRVRYGGFANRATVAFASLELVQKFRVAISSRKAAAICFSFVLETLQWNEDLGFQIRREFADDNRYEFIALFPSLFHRLEVSNKMEEGLMQRREGCE</sequence>